<sequence length="567" mass="58408">MWSSPALRGEAAIWTYVGNVFETNATVLSDGFLSKEFVTIDYLGSLPGDPYPEAAGGTGTRLFLNNVGGNGGGDGCCSGTTSYFVIEQPPGQPMRLVMPGQQMVDWGAFSLRPLPLPYDPSGEVELPSSTLGDLILSGQAESSHGPADDATSGSNVRSGGPGGSGTVLVGGGVLAPGHVIERVALSFRYIAGYCGSAPCPGGASTATVVLIDASGGVLATLYRSPPLCNYSFDNFTQYSPPLHINVTGLSVPNDELVRLAIQISNNQRNIQIPVDNKAGGFKVRLGWATTTTAAFPRLLRDVEARDAAAAAAPAARLGAPAARLSAPAARLAVPPRLDLLSGKASRGFSMARTLGSEQVDQVTVPGRRVLIGWTGPAPSDMPFLANLGSAQSISRDLALAPDRSLLQRFVPELTTARLTAVAPADAGMRAEVYATLPASCADAAGPTDACGISVFGDGVNATTIKLLPSVGLVAVNATLQGNTLVRAGPLPPQCTAATCGEGAEDGWRIHAILDHSILELIVNNATAFVVYVAPASDRAKEVALLGNDATLPTSAINVWQLDAVNNV</sequence>
<protein>
    <submittedName>
        <fullName evidence="2">Uncharacterized protein</fullName>
    </submittedName>
</protein>
<dbReference type="Proteomes" id="UP000037460">
    <property type="component" value="Unassembled WGS sequence"/>
</dbReference>
<comment type="caution">
    <text evidence="2">The sequence shown here is derived from an EMBL/GenBank/DDBJ whole genome shotgun (WGS) entry which is preliminary data.</text>
</comment>
<organism evidence="2 3">
    <name type="scientific">Chrysochromulina tobinii</name>
    <dbReference type="NCBI Taxonomy" id="1460289"/>
    <lineage>
        <taxon>Eukaryota</taxon>
        <taxon>Haptista</taxon>
        <taxon>Haptophyta</taxon>
        <taxon>Prymnesiophyceae</taxon>
        <taxon>Prymnesiales</taxon>
        <taxon>Chrysochromulinaceae</taxon>
        <taxon>Chrysochromulina</taxon>
    </lineage>
</organism>
<evidence type="ECO:0000313" key="3">
    <source>
        <dbReference type="Proteomes" id="UP000037460"/>
    </source>
</evidence>
<reference evidence="3" key="1">
    <citation type="journal article" date="2015" name="PLoS Genet.">
        <title>Genome Sequence and Transcriptome Analyses of Chrysochromulina tobin: Metabolic Tools for Enhanced Algal Fitness in the Prominent Order Prymnesiales (Haptophyceae).</title>
        <authorList>
            <person name="Hovde B.T."/>
            <person name="Deodato C.R."/>
            <person name="Hunsperger H.M."/>
            <person name="Ryken S.A."/>
            <person name="Yost W."/>
            <person name="Jha R.K."/>
            <person name="Patterson J."/>
            <person name="Monnat R.J. Jr."/>
            <person name="Barlow S.B."/>
            <person name="Starkenburg S.R."/>
            <person name="Cattolico R.A."/>
        </authorList>
    </citation>
    <scope>NUCLEOTIDE SEQUENCE</scope>
    <source>
        <strain evidence="3">CCMP291</strain>
    </source>
</reference>
<keyword evidence="3" id="KW-1185">Reference proteome</keyword>
<proteinExistence type="predicted"/>
<feature type="region of interest" description="Disordered" evidence="1">
    <location>
        <begin position="139"/>
        <end position="162"/>
    </location>
</feature>
<evidence type="ECO:0000313" key="2">
    <source>
        <dbReference type="EMBL" id="KOO30645.1"/>
    </source>
</evidence>
<dbReference type="OrthoDB" id="202537at2759"/>
<evidence type="ECO:0000256" key="1">
    <source>
        <dbReference type="SAM" id="MobiDB-lite"/>
    </source>
</evidence>
<dbReference type="AlphaFoldDB" id="A0A0M0JVQ2"/>
<dbReference type="EMBL" id="JWZX01002188">
    <property type="protein sequence ID" value="KOO30645.1"/>
    <property type="molecule type" value="Genomic_DNA"/>
</dbReference>
<name>A0A0M0JVQ2_9EUKA</name>
<gene>
    <name evidence="2" type="ORF">Ctob_002941</name>
</gene>
<dbReference type="Gene3D" id="2.60.120.560">
    <property type="entry name" value="Exo-inulinase, domain 1"/>
    <property type="match status" value="1"/>
</dbReference>
<accession>A0A0M0JVQ2</accession>